<dbReference type="AlphaFoldDB" id="A0A9W9FSD9"/>
<reference evidence="3" key="1">
    <citation type="submission" date="2022-11" db="EMBL/GenBank/DDBJ databases">
        <authorList>
            <person name="Petersen C."/>
        </authorList>
    </citation>
    <scope>NUCLEOTIDE SEQUENCE</scope>
    <source>
        <strain evidence="3">IBT 34128</strain>
    </source>
</reference>
<dbReference type="GeneID" id="81392632"/>
<dbReference type="EMBL" id="JAPMSZ010000004">
    <property type="protein sequence ID" value="KAJ5105535.1"/>
    <property type="molecule type" value="Genomic_DNA"/>
</dbReference>
<dbReference type="Gene3D" id="3.10.129.10">
    <property type="entry name" value="Hotdog Thioesterase"/>
    <property type="match status" value="1"/>
</dbReference>
<dbReference type="OrthoDB" id="506431at2759"/>
<feature type="region of interest" description="Disordered" evidence="1">
    <location>
        <begin position="35"/>
        <end position="61"/>
    </location>
</feature>
<dbReference type="PANTHER" id="PTHR47260:SF6">
    <property type="entry name" value="THIOESTERASE DOMAIN-CONTAINING PROTEIN"/>
    <property type="match status" value="1"/>
</dbReference>
<dbReference type="Proteomes" id="UP001141434">
    <property type="component" value="Unassembled WGS sequence"/>
</dbReference>
<accession>A0A9W9FSD9</accession>
<dbReference type="RefSeq" id="XP_056514531.1">
    <property type="nucleotide sequence ID" value="XM_056653464.1"/>
</dbReference>
<comment type="caution">
    <text evidence="3">The sequence shown here is derived from an EMBL/GenBank/DDBJ whole genome shotgun (WGS) entry which is preliminary data.</text>
</comment>
<gene>
    <name evidence="3" type="ORF">NUU61_002882</name>
</gene>
<name>A0A9W9FSD9_9EURO</name>
<evidence type="ECO:0000259" key="2">
    <source>
        <dbReference type="Pfam" id="PF03061"/>
    </source>
</evidence>
<dbReference type="SUPFAM" id="SSF54637">
    <property type="entry name" value="Thioesterase/thiol ester dehydrase-isomerase"/>
    <property type="match status" value="1"/>
</dbReference>
<protein>
    <submittedName>
        <fullName evidence="3">HotDog domain-containing protein</fullName>
    </submittedName>
</protein>
<dbReference type="InterPro" id="IPR029069">
    <property type="entry name" value="HotDog_dom_sf"/>
</dbReference>
<dbReference type="Pfam" id="PF03061">
    <property type="entry name" value="4HBT"/>
    <property type="match status" value="1"/>
</dbReference>
<organism evidence="3 4">
    <name type="scientific">Penicillium alfredii</name>
    <dbReference type="NCBI Taxonomy" id="1506179"/>
    <lineage>
        <taxon>Eukaryota</taxon>
        <taxon>Fungi</taxon>
        <taxon>Dikarya</taxon>
        <taxon>Ascomycota</taxon>
        <taxon>Pezizomycotina</taxon>
        <taxon>Eurotiomycetes</taxon>
        <taxon>Eurotiomycetidae</taxon>
        <taxon>Eurotiales</taxon>
        <taxon>Aspergillaceae</taxon>
        <taxon>Penicillium</taxon>
    </lineage>
</organism>
<feature type="domain" description="Thioesterase" evidence="2">
    <location>
        <begin position="103"/>
        <end position="169"/>
    </location>
</feature>
<dbReference type="InterPro" id="IPR052061">
    <property type="entry name" value="PTE-AB_protein"/>
</dbReference>
<evidence type="ECO:0000313" key="4">
    <source>
        <dbReference type="Proteomes" id="UP001141434"/>
    </source>
</evidence>
<dbReference type="CDD" id="cd03443">
    <property type="entry name" value="PaaI_thioesterase"/>
    <property type="match status" value="1"/>
</dbReference>
<keyword evidence="4" id="KW-1185">Reference proteome</keyword>
<evidence type="ECO:0000313" key="3">
    <source>
        <dbReference type="EMBL" id="KAJ5105535.1"/>
    </source>
</evidence>
<dbReference type="InterPro" id="IPR006683">
    <property type="entry name" value="Thioestr_dom"/>
</dbReference>
<reference evidence="3" key="2">
    <citation type="journal article" date="2023" name="IMA Fungus">
        <title>Comparative genomic study of the Penicillium genus elucidates a diverse pangenome and 15 lateral gene transfer events.</title>
        <authorList>
            <person name="Petersen C."/>
            <person name="Sorensen T."/>
            <person name="Nielsen M.R."/>
            <person name="Sondergaard T.E."/>
            <person name="Sorensen J.L."/>
            <person name="Fitzpatrick D.A."/>
            <person name="Frisvad J.C."/>
            <person name="Nielsen K.L."/>
        </authorList>
    </citation>
    <scope>NUCLEOTIDE SEQUENCE</scope>
    <source>
        <strain evidence="3">IBT 34128</strain>
    </source>
</reference>
<proteinExistence type="predicted"/>
<evidence type="ECO:0000256" key="1">
    <source>
        <dbReference type="SAM" id="MobiDB-lite"/>
    </source>
</evidence>
<dbReference type="PANTHER" id="PTHR47260">
    <property type="entry name" value="UPF0644 PROTEIN PB2B4.06"/>
    <property type="match status" value="1"/>
</dbReference>
<sequence>MGQQLGLMRSYGAALQTPGRRSYMKSILVEPWLQAPPPPPTTNTVSAAVPPTVPPTEDRPKTLSLRQGLLHGYRPDIRTNGSGREANAALTLAPHQKICYYPGKLHGGYQAFLMDQLFADCCSPALTANLSIDYMRPIVPETTLLLDVWPAKIEGRKIFMEGSIMVPEETTGEMVPAAKAKALFILPKNKVV</sequence>